<accession>A0A159ZVK6</accession>
<dbReference type="AlphaFoldDB" id="A0A159ZVK6"/>
<reference evidence="1 2" key="2">
    <citation type="journal article" date="2018" name="Nature">
        <title>Mutant phenotypes for thousands of bacterial genes of unknown function.</title>
        <authorList>
            <person name="Price M.N."/>
            <person name="Wetmore K.M."/>
            <person name="Waters R.J."/>
            <person name="Callaghan M."/>
            <person name="Ray J."/>
            <person name="Liu H."/>
            <person name="Kuehl J.V."/>
            <person name="Melnyk R.A."/>
            <person name="Lamson J.S."/>
            <person name="Suh Y."/>
            <person name="Carlson H.K."/>
            <person name="Esquivel Z."/>
            <person name="Sadeeshkumar H."/>
            <person name="Chakraborty R."/>
            <person name="Zane G.M."/>
            <person name="Rubin B.E."/>
            <person name="Wall J.D."/>
            <person name="Visel A."/>
            <person name="Bristow J."/>
            <person name="Blow M.J."/>
            <person name="Arkin A.P."/>
            <person name="Deutschbauer A.M."/>
        </authorList>
    </citation>
    <scope>NUCLEOTIDE SEQUENCE [LARGE SCALE GENOMIC DNA]</scope>
    <source>
        <strain evidence="1 2">FW300-N2E2</strain>
    </source>
</reference>
<evidence type="ECO:0000313" key="1">
    <source>
        <dbReference type="EMBL" id="AMZ71755.1"/>
    </source>
</evidence>
<evidence type="ECO:0000313" key="2">
    <source>
        <dbReference type="Proteomes" id="UP000076083"/>
    </source>
</evidence>
<dbReference type="EMBL" id="CP015225">
    <property type="protein sequence ID" value="AMZ71755.1"/>
    <property type="molecule type" value="Genomic_DNA"/>
</dbReference>
<name>A0A159ZVK6_PSEFL</name>
<sequence>MLDSIRSLTDLPVGEDARLAREDIAAARRRQRLQREAQRRARECVEQARRDAEALHAQAFQQGYAEGILRAAGQLADGLLKSQTLGLQLRHALARAARDLLAQALSQPQWLDEMLERWLAAHPVDSIAVLQVLLPLHCRPRGHELRDSLRQQWAGELILEYHPQDRYVLRLADQLLEFDVETIQERLAPRLLASIAALPESARSLDQASLQTLTDLCSSFVERPTDSTATEVHHED</sequence>
<gene>
    <name evidence="1" type="ORF">TK06_11870</name>
</gene>
<dbReference type="Proteomes" id="UP000076083">
    <property type="component" value="Chromosome"/>
</dbReference>
<organism evidence="1 2">
    <name type="scientific">Pseudomonas fluorescens</name>
    <dbReference type="NCBI Taxonomy" id="294"/>
    <lineage>
        <taxon>Bacteria</taxon>
        <taxon>Pseudomonadati</taxon>
        <taxon>Pseudomonadota</taxon>
        <taxon>Gammaproteobacteria</taxon>
        <taxon>Pseudomonadales</taxon>
        <taxon>Pseudomonadaceae</taxon>
        <taxon>Pseudomonas</taxon>
    </lineage>
</organism>
<reference evidence="2" key="1">
    <citation type="submission" date="2016-04" db="EMBL/GenBank/DDBJ databases">
        <authorList>
            <person name="Ray J."/>
            <person name="Price M."/>
            <person name="Deutschbauer A."/>
        </authorList>
    </citation>
    <scope>NUCLEOTIDE SEQUENCE [LARGE SCALE GENOMIC DNA]</scope>
    <source>
        <strain evidence="2">FW300-N2E2</strain>
    </source>
</reference>
<protein>
    <submittedName>
        <fullName evidence="1">Oxygen-regulated invasion protein OrgB</fullName>
    </submittedName>
</protein>
<proteinExistence type="predicted"/>
<dbReference type="RefSeq" id="WP_063322237.1">
    <property type="nucleotide sequence ID" value="NZ_CP015225.1"/>
</dbReference>